<keyword evidence="3" id="KW-0378">Hydrolase</keyword>
<keyword evidence="4" id="KW-1185">Reference proteome</keyword>
<organism evidence="3 4">
    <name type="scientific">Murimonas intestini</name>
    <dbReference type="NCBI Taxonomy" id="1337051"/>
    <lineage>
        <taxon>Bacteria</taxon>
        <taxon>Bacillati</taxon>
        <taxon>Bacillota</taxon>
        <taxon>Clostridia</taxon>
        <taxon>Lachnospirales</taxon>
        <taxon>Lachnospiraceae</taxon>
        <taxon>Murimonas</taxon>
    </lineage>
</organism>
<dbReference type="AlphaFoldDB" id="A0AB73TA25"/>
<comment type="caution">
    <text evidence="3">The sequence shown here is derived from an EMBL/GenBank/DDBJ whole genome shotgun (WGS) entry which is preliminary data.</text>
</comment>
<dbReference type="PANTHER" id="PTHR14859">
    <property type="entry name" value="CALCOFLUOR WHITE HYPERSENSITIVE PROTEIN PRECURSOR"/>
    <property type="match status" value="1"/>
</dbReference>
<dbReference type="InterPro" id="IPR005135">
    <property type="entry name" value="Endo/exonuclease/phosphatase"/>
</dbReference>
<dbReference type="GO" id="GO:0016787">
    <property type="term" value="F:hydrolase activity"/>
    <property type="evidence" value="ECO:0007669"/>
    <property type="project" value="UniProtKB-KW"/>
</dbReference>
<keyword evidence="3" id="KW-0540">Nuclease</keyword>
<dbReference type="EMBL" id="QGGY01000001">
    <property type="protein sequence ID" value="PWJ79088.1"/>
    <property type="molecule type" value="Genomic_DNA"/>
</dbReference>
<keyword evidence="3" id="KW-0255">Endonuclease</keyword>
<feature type="domain" description="Endonuclease/exonuclease/phosphatase" evidence="2">
    <location>
        <begin position="61"/>
        <end position="257"/>
    </location>
</feature>
<protein>
    <submittedName>
        <fullName evidence="3">Endonuclease/exonuclease/phosphatase family metal-dependent hydrolase</fullName>
    </submittedName>
</protein>
<evidence type="ECO:0000313" key="4">
    <source>
        <dbReference type="Proteomes" id="UP000245412"/>
    </source>
</evidence>
<dbReference type="Proteomes" id="UP000245412">
    <property type="component" value="Unassembled WGS sequence"/>
</dbReference>
<keyword evidence="1" id="KW-1133">Transmembrane helix</keyword>
<feature type="transmembrane region" description="Helical" evidence="1">
    <location>
        <begin position="7"/>
        <end position="31"/>
    </location>
</feature>
<dbReference type="GO" id="GO:0006506">
    <property type="term" value="P:GPI anchor biosynthetic process"/>
    <property type="evidence" value="ECO:0007669"/>
    <property type="project" value="TreeGrafter"/>
</dbReference>
<keyword evidence="1" id="KW-0472">Membrane</keyword>
<keyword evidence="1" id="KW-0812">Transmembrane</keyword>
<dbReference type="Pfam" id="PF03372">
    <property type="entry name" value="Exo_endo_phos"/>
    <property type="match status" value="1"/>
</dbReference>
<dbReference type="Gene3D" id="3.60.10.10">
    <property type="entry name" value="Endonuclease/exonuclease/phosphatase"/>
    <property type="match status" value="1"/>
</dbReference>
<accession>A0AB73TA25</accession>
<dbReference type="SUPFAM" id="SSF56219">
    <property type="entry name" value="DNase I-like"/>
    <property type="match status" value="1"/>
</dbReference>
<gene>
    <name evidence="3" type="ORF">C7383_101465</name>
</gene>
<dbReference type="RefSeq" id="WP_109624508.1">
    <property type="nucleotide sequence ID" value="NZ_JANKBI010000001.1"/>
</dbReference>
<evidence type="ECO:0000259" key="2">
    <source>
        <dbReference type="Pfam" id="PF03372"/>
    </source>
</evidence>
<reference evidence="3 4" key="1">
    <citation type="submission" date="2018-05" db="EMBL/GenBank/DDBJ databases">
        <authorList>
            <person name="Goeker M."/>
            <person name="Huntemann M."/>
            <person name="Clum A."/>
            <person name="Pillay M."/>
            <person name="Palaniappan K."/>
            <person name="Varghese N."/>
            <person name="Mikhailova N."/>
            <person name="Stamatis D."/>
            <person name="Reddy T."/>
            <person name="Daum C."/>
            <person name="Shapiro N."/>
            <person name="Ivanova N."/>
            <person name="Kyrpides N."/>
            <person name="Woyke T."/>
        </authorList>
    </citation>
    <scope>NUCLEOTIDE SEQUENCE [LARGE SCALE GENOMIC DNA]</scope>
    <source>
        <strain evidence="3 4">DSM 26524</strain>
    </source>
</reference>
<dbReference type="InterPro" id="IPR036691">
    <property type="entry name" value="Endo/exonu/phosph_ase_sf"/>
</dbReference>
<evidence type="ECO:0000256" key="1">
    <source>
        <dbReference type="SAM" id="Phobius"/>
    </source>
</evidence>
<dbReference type="InterPro" id="IPR051916">
    <property type="entry name" value="GPI-anchor_lipid_remodeler"/>
</dbReference>
<dbReference type="GO" id="GO:0016020">
    <property type="term" value="C:membrane"/>
    <property type="evidence" value="ECO:0007669"/>
    <property type="project" value="GOC"/>
</dbReference>
<evidence type="ECO:0000313" key="3">
    <source>
        <dbReference type="EMBL" id="PWJ79088.1"/>
    </source>
</evidence>
<sequence length="355" mass="39462">MKRFKKALCITGGAVGTILILLVCAVLYLTIREYRPDPAEDIQVPSGSSRKPAPGDELTFMTYNIGYGGLSQNEDFFMDGGTKVEPESRELVEENMQGIADILAANPADAYFLQEVDINSKRSYHIDEQQYLEKALGLGSMFAYNFKCDFVPYPLPFIGHVEGGLLTMTNMQVQEAVRISLPESFSWPVKTCNLKRCLLKSRIPLEGTDKELVLVNLHLEAYDSGEGKIAQSKMLAEILKEESDKGNYVIAAGDFNQTFEGTNEKYPILVSDYWTPGVISPSDLPEGFSFALDDTYPTCRLLNAPYTGSYETSQVYVIDGFIVSSNVSVKAVEVQDVNFRYTDHQPVKLTVTLTP</sequence>
<dbReference type="GO" id="GO:0004519">
    <property type="term" value="F:endonuclease activity"/>
    <property type="evidence" value="ECO:0007669"/>
    <property type="project" value="UniProtKB-KW"/>
</dbReference>
<dbReference type="PANTHER" id="PTHR14859:SF1">
    <property type="entry name" value="PGAP2-INTERACTING PROTEIN"/>
    <property type="match status" value="1"/>
</dbReference>
<name>A0AB73TA25_9FIRM</name>
<proteinExistence type="predicted"/>